<proteinExistence type="predicted"/>
<dbReference type="InterPro" id="IPR011333">
    <property type="entry name" value="SKP1/BTB/POZ_sf"/>
</dbReference>
<feature type="domain" description="BTB" evidence="1">
    <location>
        <begin position="24"/>
        <end position="88"/>
    </location>
</feature>
<dbReference type="SMART" id="SM00225">
    <property type="entry name" value="BTB"/>
    <property type="match status" value="2"/>
</dbReference>
<keyword evidence="3" id="KW-1185">Reference proteome</keyword>
<evidence type="ECO:0000313" key="2">
    <source>
        <dbReference type="EMBL" id="PBK76270.1"/>
    </source>
</evidence>
<dbReference type="PROSITE" id="PS50097">
    <property type="entry name" value="BTB"/>
    <property type="match status" value="1"/>
</dbReference>
<evidence type="ECO:0000259" key="1">
    <source>
        <dbReference type="PROSITE" id="PS50097"/>
    </source>
</evidence>
<dbReference type="AlphaFoldDB" id="A0A2H3C306"/>
<reference evidence="3" key="1">
    <citation type="journal article" date="2017" name="Nat. Ecol. Evol.">
        <title>Genome expansion and lineage-specific genetic innovations in the forest pathogenic fungi Armillaria.</title>
        <authorList>
            <person name="Sipos G."/>
            <person name="Prasanna A.N."/>
            <person name="Walter M.C."/>
            <person name="O'Connor E."/>
            <person name="Balint B."/>
            <person name="Krizsan K."/>
            <person name="Kiss B."/>
            <person name="Hess J."/>
            <person name="Varga T."/>
            <person name="Slot J."/>
            <person name="Riley R."/>
            <person name="Boka B."/>
            <person name="Rigling D."/>
            <person name="Barry K."/>
            <person name="Lee J."/>
            <person name="Mihaltcheva S."/>
            <person name="LaButti K."/>
            <person name="Lipzen A."/>
            <person name="Waldron R."/>
            <person name="Moloney N.M."/>
            <person name="Sperisen C."/>
            <person name="Kredics L."/>
            <person name="Vagvoelgyi C."/>
            <person name="Patrignani A."/>
            <person name="Fitzpatrick D."/>
            <person name="Nagy I."/>
            <person name="Doyle S."/>
            <person name="Anderson J.B."/>
            <person name="Grigoriev I.V."/>
            <person name="Gueldener U."/>
            <person name="Muensterkoetter M."/>
            <person name="Nagy L.G."/>
        </authorList>
    </citation>
    <scope>NUCLEOTIDE SEQUENCE [LARGE SCALE GENOMIC DNA]</scope>
    <source>
        <strain evidence="3">28-4</strain>
    </source>
</reference>
<dbReference type="EMBL" id="KZ293416">
    <property type="protein sequence ID" value="PBK76270.1"/>
    <property type="molecule type" value="Genomic_DNA"/>
</dbReference>
<accession>A0A2H3C306</accession>
<name>A0A2H3C306_9AGAR</name>
<dbReference type="Proteomes" id="UP000218334">
    <property type="component" value="Unassembled WGS sequence"/>
</dbReference>
<dbReference type="Pfam" id="PF00651">
    <property type="entry name" value="BTB"/>
    <property type="match status" value="1"/>
</dbReference>
<sequence length="726" mass="82725">MNIYAKLFSKTTPDAPFNDPTDNVDLVIRTADNVDFFVLSALLSLRSPSSFFRQILQGNTHTEERDGFPVLEVQENSDIFRTILLFCYPYDTPEIKSVQQILELGAVLDKYCMDYAMERFIAAVLASSVISEQPLRVFALAVANKWKQVGEAAARNTLDRTISDVEELREINARHLYRLKDYHARCREAAQIQLEAGILLTLPWLGGQTSGLQFLHHDTGQCQWCNGRITFVAYGEDGGLYSHTWLTDTYFRLVNAKVLSSPLPQAALDDHIIDKAVLASTKQCRMVQWSEIADSQIRRLGKMVAEEINRRISEVPLDIEWILRGTKKQDATLFVAYYHQQMDTDPQHVPITTADAPFDDPTDSVDLVIRTADRVDFFVLSALLSLQSPSSFFRQVLPGNIDTEERDGIPVLEVEEDSDTFRTILLFCYPYVAPETRMESVLKFRAVGVALDKYRMDRARERFVQAVLASSMISEQPLRVFAVAVANGWKKLGEAAARNILATPFSRAISDVEELNEISARNFHRLEEYHMRCGKAAQIQVRRGSLSWLRGKTTGLFFLQKAPHCRWCRAWNNFFDLGYADAAILRGHAWLTDTYFQLVNTKLLSEPWPQVALDDHIIDQTIFASTKECGGEWNEFAGSQIRRFGKIVAEEIGRRVSKVRLDVEWPNKHHNEKDGTWDLIKIRKVFGMKSRSPLRSPPCNLFGSIARGGAKLRKFNRQKPNHYKSL</sequence>
<organism evidence="2 3">
    <name type="scientific">Armillaria solidipes</name>
    <dbReference type="NCBI Taxonomy" id="1076256"/>
    <lineage>
        <taxon>Eukaryota</taxon>
        <taxon>Fungi</taxon>
        <taxon>Dikarya</taxon>
        <taxon>Basidiomycota</taxon>
        <taxon>Agaricomycotina</taxon>
        <taxon>Agaricomycetes</taxon>
        <taxon>Agaricomycetidae</taxon>
        <taxon>Agaricales</taxon>
        <taxon>Marasmiineae</taxon>
        <taxon>Physalacriaceae</taxon>
        <taxon>Armillaria</taxon>
    </lineage>
</organism>
<gene>
    <name evidence="2" type="ORF">ARMSODRAFT_969019</name>
</gene>
<evidence type="ECO:0000313" key="3">
    <source>
        <dbReference type="Proteomes" id="UP000218334"/>
    </source>
</evidence>
<dbReference type="InterPro" id="IPR000210">
    <property type="entry name" value="BTB/POZ_dom"/>
</dbReference>
<dbReference type="STRING" id="1076256.A0A2H3C306"/>
<dbReference type="Gene3D" id="3.30.710.10">
    <property type="entry name" value="Potassium Channel Kv1.1, Chain A"/>
    <property type="match status" value="2"/>
</dbReference>
<protein>
    <recommendedName>
        <fullName evidence="1">BTB domain-containing protein</fullName>
    </recommendedName>
</protein>